<name>A0ACC1LES3_9FUNG</name>
<accession>A0ACC1LES3</accession>
<keyword evidence="2" id="KW-1185">Reference proteome</keyword>
<sequence length="1735" mass="183659">MRTPRGRRILASGGDDSPLPPLVEVAADKSPARAPLVSADGSEPSAEATGRGTGDSGATDAESMGDEQQRDAAVGTSGSSGQHPGRNAADPMDVDEGGGQSSTATRSKDGAPSGRNAARHSLFELGLESMTRVSAANQLRPLVAALKNNGDATQQLLALQELTELMAISTEDTLIGLDVHDVTRVLVNLVKGAGGDPDELGGFAVSTADIMLLACRCLANLLEALPVAGPVLLHHGAIPVLCGKLLDIEYIDVAEQALSVLARLSGDFAAQICEAGGMAACLMFLDFFATGTQRTALTCAANCARTIARAQFAQAREAMPVLERTAFHADQKIADLSCQAMLHVVTAFRSSPAQTEQLISEELLRSIVSSIHPASEHAAAGAGTAMVTLLRILATVVAVSGNRATQMLDMGLIPALAEVLAASNADPHGLLDPAQLVTRSRGAQHHSALQLPEREWETLRLLVDALPRLPRTGAARTQLEAVVCSHGCDGGAGAGSPAEDSVQAQRLKDIYARPLVLQQLQDALIPLMVRVCTQTINVFARYRALLVILKAVYFLDTDRLRAALDAVNLPSFLAATVSRLESPLVSGVSLLITRIVLDRAPGLYTGQFVREGLVDGLSKLALSTEELLERTKRGLAASNSDHSGSESDGPPSSEDGERPSSNGLDLDELTAGFRLTDVNVPASSRHGTVGAAQRFYFATDALSAADEQEAPALIQWVLDQSRALSRTLDGSDGVPGVVGGGGGVLAGLSALAARFGAAGISRAELLACAEALAELLASASGVTCHELMQSGLVASLADALDGDGVKGSAGASDAVRCLLSRHAKDMPCSAATSTFGVLLGRLQEALSQAEQLHVCETYQAGADEARSPAQMLAKQIRFAVSPADTDAVGDADDGQEATAAAAAVMEHVRRSFQTLRVSVHAVATFSVLEAYLRPRIALLVRRNGRNRRHRGRLPAPAAMPAPAADGAEEAGDLRPHEAQLDRATGFAAASDPDTRRRTRRRERIDMLRMIAQASGINLRAAALLEGLDLDLGASDGDSDAGSESDAGGADDGPPDDGDDDDDGDARRPGSRSADSEAAGNKDDWRLSFVLHVGDAEAAVGAHDNIFRTVHRLWQQDQQQRGTCPWTQTFELRFRTEFGPRLPAAPDGQQPDSGAGSATGDEGLDNVLGAEGAAVVRLLGLLYNLIPQARLPAPALGPGHEDVIVADLNGLFVNRSITAKTARQLSDPLMVVCGALPDWCRRVVSCAPFLTSFGSRLAYMQAAFFGYSRNINYWQAVARHEQRVDGHSPSADLQVIPLGHVQRQKVRISRHRILESALKVLELYGTAKTILEVEYFDEVGSGVGPTLEFYATISRCLQERGLSLWRDDGPVAAPGSSDPGATSSADDAGYVCAPRGLFPAPIAGSEDRVSDGQSANVLSPSERTLQLFGFIGHLVAKGLIDGRILDIPLNTEFWVAVQRHLEAGPSAGAEIAWEWSQLEALDAQLASSLRYLQGFVDAKNAVYARRDRDAAAAQADIDAIRGPDGQTSIEDLALDFTLPGHPSVELRPGGAEVPVTISNVHAYIDLVAQWTLWRGVRGQVAAFCDGFDRVFSSRCLLVFTPAELACLVGQMAGDDEHWTRHSLQAAIKVDQGLVPSSPLFQMLLDLLVSLDRADRRRFLQFATGSARLPLGGFGALHPPLTIVPRPAEPPLTPDDYLPTVMTCANFIKQPSYSSPDVLAQRWRQAMSDGQQSFHLS</sequence>
<gene>
    <name evidence="1" type="primary">UFD4</name>
    <name evidence="1" type="ORF">H4R21_000754</name>
</gene>
<keyword evidence="1" id="KW-0012">Acyltransferase</keyword>
<dbReference type="EMBL" id="JANBUN010000116">
    <property type="protein sequence ID" value="KAJ2806727.1"/>
    <property type="molecule type" value="Genomic_DNA"/>
</dbReference>
<organism evidence="1 2">
    <name type="scientific">Coemansia helicoidea</name>
    <dbReference type="NCBI Taxonomy" id="1286919"/>
    <lineage>
        <taxon>Eukaryota</taxon>
        <taxon>Fungi</taxon>
        <taxon>Fungi incertae sedis</taxon>
        <taxon>Zoopagomycota</taxon>
        <taxon>Kickxellomycotina</taxon>
        <taxon>Kickxellomycetes</taxon>
        <taxon>Kickxellales</taxon>
        <taxon>Kickxellaceae</taxon>
        <taxon>Coemansia</taxon>
    </lineage>
</organism>
<proteinExistence type="predicted"/>
<dbReference type="Proteomes" id="UP001140087">
    <property type="component" value="Unassembled WGS sequence"/>
</dbReference>
<evidence type="ECO:0000313" key="1">
    <source>
        <dbReference type="EMBL" id="KAJ2806727.1"/>
    </source>
</evidence>
<protein>
    <submittedName>
        <fullName evidence="1">Ubiquitin fusion degradation protein 4</fullName>
        <ecNumber evidence="1">2.3.2.26</ecNumber>
    </submittedName>
</protein>
<reference evidence="1" key="1">
    <citation type="submission" date="2022-07" db="EMBL/GenBank/DDBJ databases">
        <title>Phylogenomic reconstructions and comparative analyses of Kickxellomycotina fungi.</title>
        <authorList>
            <person name="Reynolds N.K."/>
            <person name="Stajich J.E."/>
            <person name="Barry K."/>
            <person name="Grigoriev I.V."/>
            <person name="Crous P."/>
            <person name="Smith M.E."/>
        </authorList>
    </citation>
    <scope>NUCLEOTIDE SEQUENCE</scope>
    <source>
        <strain evidence="1">BCRC 34780</strain>
    </source>
</reference>
<dbReference type="EC" id="2.3.2.26" evidence="1"/>
<comment type="caution">
    <text evidence="1">The sequence shown here is derived from an EMBL/GenBank/DDBJ whole genome shotgun (WGS) entry which is preliminary data.</text>
</comment>
<keyword evidence="1" id="KW-0808">Transferase</keyword>
<evidence type="ECO:0000313" key="2">
    <source>
        <dbReference type="Proteomes" id="UP001140087"/>
    </source>
</evidence>